<evidence type="ECO:0000256" key="1">
    <source>
        <dbReference type="PROSITE-ProRule" id="PRU00023"/>
    </source>
</evidence>
<dbReference type="Pfam" id="PF00023">
    <property type="entry name" value="Ank"/>
    <property type="match status" value="1"/>
</dbReference>
<dbReference type="InterPro" id="IPR036770">
    <property type="entry name" value="Ankyrin_rpt-contain_sf"/>
</dbReference>
<dbReference type="InterPro" id="IPR002110">
    <property type="entry name" value="Ankyrin_rpt"/>
</dbReference>
<feature type="non-terminal residue" evidence="3">
    <location>
        <position position="226"/>
    </location>
</feature>
<protein>
    <submittedName>
        <fullName evidence="3">Uncharacterized protein</fullName>
    </submittedName>
</protein>
<sequence length="226" mass="24174">MAHWAGNRNIPDAHYPTNAKWPEPWQPWKRHALKQRKNGFPSRLALESELSEIEHEKKLIEHGNDSNKLLFEAILQGDWEAFQMALDDCCSLEARAPGSSCTPLMVAAAAGRADMCRALLDVGARPEAKDSASGATAFLMAAFKARAGSCPSSPPLSHRRRSATPLCPCVPMAFLQGTAVGGGVRPSPAEGRQRRGTEGASPGRSGRGRQTGAPADQARGRAGNRA</sequence>
<dbReference type="AlphaFoldDB" id="A0A061SJY7"/>
<dbReference type="Gene3D" id="1.25.40.20">
    <property type="entry name" value="Ankyrin repeat-containing domain"/>
    <property type="match status" value="1"/>
</dbReference>
<dbReference type="PROSITE" id="PS50297">
    <property type="entry name" value="ANK_REP_REGION"/>
    <property type="match status" value="1"/>
</dbReference>
<dbReference type="SUPFAM" id="SSF48403">
    <property type="entry name" value="Ankyrin repeat"/>
    <property type="match status" value="1"/>
</dbReference>
<evidence type="ECO:0000256" key="2">
    <source>
        <dbReference type="SAM" id="MobiDB-lite"/>
    </source>
</evidence>
<keyword evidence="1" id="KW-0040">ANK repeat</keyword>
<gene>
    <name evidence="3" type="ORF">TSPGSL018_3527</name>
</gene>
<dbReference type="EMBL" id="GBEZ01001625">
    <property type="protein sequence ID" value="JAC83364.1"/>
    <property type="molecule type" value="Transcribed_RNA"/>
</dbReference>
<feature type="region of interest" description="Disordered" evidence="2">
    <location>
        <begin position="180"/>
        <end position="226"/>
    </location>
</feature>
<feature type="repeat" description="ANK" evidence="1">
    <location>
        <begin position="99"/>
        <end position="131"/>
    </location>
</feature>
<reference evidence="3" key="1">
    <citation type="submission" date="2014-05" db="EMBL/GenBank/DDBJ databases">
        <title>The transcriptome of the halophilic microalga Tetraselmis sp. GSL018 isolated from the Great Salt Lake, Utah.</title>
        <authorList>
            <person name="Jinkerson R.E."/>
            <person name="D'Adamo S."/>
            <person name="Posewitz M.C."/>
        </authorList>
    </citation>
    <scope>NUCLEOTIDE SEQUENCE</scope>
    <source>
        <strain evidence="3">GSL018</strain>
    </source>
</reference>
<name>A0A061SJY7_9CHLO</name>
<dbReference type="PROSITE" id="PS50088">
    <property type="entry name" value="ANK_REPEAT"/>
    <property type="match status" value="1"/>
</dbReference>
<accession>A0A061SJY7</accession>
<organism evidence="3">
    <name type="scientific">Tetraselmis sp. GSL018</name>
    <dbReference type="NCBI Taxonomy" id="582737"/>
    <lineage>
        <taxon>Eukaryota</taxon>
        <taxon>Viridiplantae</taxon>
        <taxon>Chlorophyta</taxon>
        <taxon>core chlorophytes</taxon>
        <taxon>Chlorodendrophyceae</taxon>
        <taxon>Chlorodendrales</taxon>
        <taxon>Chlorodendraceae</taxon>
        <taxon>Tetraselmis</taxon>
    </lineage>
</organism>
<proteinExistence type="predicted"/>
<evidence type="ECO:0000313" key="3">
    <source>
        <dbReference type="EMBL" id="JAC83364.1"/>
    </source>
</evidence>